<accession>A0A382W8A1</accession>
<dbReference type="EMBL" id="UINC01157381">
    <property type="protein sequence ID" value="SVD54338.1"/>
    <property type="molecule type" value="Genomic_DNA"/>
</dbReference>
<evidence type="ECO:0000313" key="2">
    <source>
        <dbReference type="EMBL" id="SVD54338.1"/>
    </source>
</evidence>
<keyword evidence="1" id="KW-1133">Transmembrane helix</keyword>
<organism evidence="2">
    <name type="scientific">marine metagenome</name>
    <dbReference type="NCBI Taxonomy" id="408172"/>
    <lineage>
        <taxon>unclassified sequences</taxon>
        <taxon>metagenomes</taxon>
        <taxon>ecological metagenomes</taxon>
    </lineage>
</organism>
<evidence type="ECO:0000256" key="1">
    <source>
        <dbReference type="SAM" id="Phobius"/>
    </source>
</evidence>
<protein>
    <recommendedName>
        <fullName evidence="3">Cardiolipin synthase N-terminal domain-containing protein</fullName>
    </recommendedName>
</protein>
<name>A0A382W8A1_9ZZZZ</name>
<keyword evidence="1" id="KW-0812">Transmembrane</keyword>
<dbReference type="AlphaFoldDB" id="A0A382W8A1"/>
<keyword evidence="1" id="KW-0472">Membrane</keyword>
<sequence length="62" mass="7101">MNLNATFWGQALFILALVVIFFTIKFAKGKADNIGLVAIYAFLLNFLIPPVGWLYCYRWANK</sequence>
<reference evidence="2" key="1">
    <citation type="submission" date="2018-05" db="EMBL/GenBank/DDBJ databases">
        <authorList>
            <person name="Lanie J.A."/>
            <person name="Ng W.-L."/>
            <person name="Kazmierczak K.M."/>
            <person name="Andrzejewski T.M."/>
            <person name="Davidsen T.M."/>
            <person name="Wayne K.J."/>
            <person name="Tettelin H."/>
            <person name="Glass J.I."/>
            <person name="Rusch D."/>
            <person name="Podicherti R."/>
            <person name="Tsui H.-C.T."/>
            <person name="Winkler M.E."/>
        </authorList>
    </citation>
    <scope>NUCLEOTIDE SEQUENCE</scope>
</reference>
<gene>
    <name evidence="2" type="ORF">METZ01_LOCUS407192</name>
</gene>
<feature type="transmembrane region" description="Helical" evidence="1">
    <location>
        <begin position="6"/>
        <end position="27"/>
    </location>
</feature>
<evidence type="ECO:0008006" key="3">
    <source>
        <dbReference type="Google" id="ProtNLM"/>
    </source>
</evidence>
<feature type="transmembrane region" description="Helical" evidence="1">
    <location>
        <begin position="34"/>
        <end position="55"/>
    </location>
</feature>
<proteinExistence type="predicted"/>